<dbReference type="AlphaFoldDB" id="A0A9W6XPA5"/>
<reference evidence="2" key="1">
    <citation type="submission" date="2023-04" db="EMBL/GenBank/DDBJ databases">
        <title>Phytophthora fragariaefolia NBRC 109709.</title>
        <authorList>
            <person name="Ichikawa N."/>
            <person name="Sato H."/>
            <person name="Tonouchi N."/>
        </authorList>
    </citation>
    <scope>NUCLEOTIDE SEQUENCE</scope>
    <source>
        <strain evidence="2">NBRC 109709</strain>
    </source>
</reference>
<proteinExistence type="predicted"/>
<organism evidence="2 3">
    <name type="scientific">Phytophthora fragariaefolia</name>
    <dbReference type="NCBI Taxonomy" id="1490495"/>
    <lineage>
        <taxon>Eukaryota</taxon>
        <taxon>Sar</taxon>
        <taxon>Stramenopiles</taxon>
        <taxon>Oomycota</taxon>
        <taxon>Peronosporomycetes</taxon>
        <taxon>Peronosporales</taxon>
        <taxon>Peronosporaceae</taxon>
        <taxon>Phytophthora</taxon>
    </lineage>
</organism>
<protein>
    <submittedName>
        <fullName evidence="2">Unnamed protein product</fullName>
    </submittedName>
</protein>
<name>A0A9W6XPA5_9STRA</name>
<dbReference type="Proteomes" id="UP001165121">
    <property type="component" value="Unassembled WGS sequence"/>
</dbReference>
<evidence type="ECO:0000259" key="1">
    <source>
        <dbReference type="Pfam" id="PF07727"/>
    </source>
</evidence>
<dbReference type="OrthoDB" id="193186at2759"/>
<gene>
    <name evidence="2" type="ORF">Pfra01_001416100</name>
</gene>
<comment type="caution">
    <text evidence="2">The sequence shown here is derived from an EMBL/GenBank/DDBJ whole genome shotgun (WGS) entry which is preliminary data.</text>
</comment>
<accession>A0A9W6XPA5</accession>
<evidence type="ECO:0000313" key="3">
    <source>
        <dbReference type="Proteomes" id="UP001165121"/>
    </source>
</evidence>
<dbReference type="Pfam" id="PF07727">
    <property type="entry name" value="RVT_2"/>
    <property type="match status" value="1"/>
</dbReference>
<evidence type="ECO:0000313" key="2">
    <source>
        <dbReference type="EMBL" id="GMF42782.1"/>
    </source>
</evidence>
<dbReference type="InterPro" id="IPR013103">
    <property type="entry name" value="RVT_2"/>
</dbReference>
<keyword evidence="3" id="KW-1185">Reference proteome</keyword>
<dbReference type="EMBL" id="BSXT01001472">
    <property type="protein sequence ID" value="GMF42782.1"/>
    <property type="molecule type" value="Genomic_DNA"/>
</dbReference>
<feature type="domain" description="Reverse transcriptase Ty1/copia-type" evidence="1">
    <location>
        <begin position="25"/>
        <end position="118"/>
    </location>
</feature>
<sequence>MRSKYKDKWLRAVGSEMKSPEDHHTRTLVDMPSAKKSIGCKRVFRIKRDPSGDIIKLKARLAAKGFTQHPGADYTETVAPVARTGSINTAVAIAAEEDMEAENVDVDTAFLYGDVEVKV</sequence>